<dbReference type="AlphaFoldDB" id="A0AAN5DEK3"/>
<sequence>GLQMAFRRYQDLDRLFERRYAVVRFRDRPATKDAFSQWYANLSKRIENGLPPYSHALNVDSASFKTELRIVFENELMCSSFVRRAMRSDFTKNNIDGLIFVDREYVESTLSPDNKWLRVTQKLSGEKNTEDFFVKIKDNSEASGERQAVGTHRSLKRSGDRSTKEETSKTKSSWAPSPPRRRRASSGEVKKENDSSAGSDNEENEEINPNAKAISTLANLMEEKQDMMDTRKNKLKGAKKTSDPQVKTLLKEIQSINSVINRLRTESKMIRKEEIAKMLEE</sequence>
<evidence type="ECO:0000256" key="1">
    <source>
        <dbReference type="SAM" id="MobiDB-lite"/>
    </source>
</evidence>
<protein>
    <submittedName>
        <fullName evidence="2">Uncharacterized protein</fullName>
    </submittedName>
</protein>
<dbReference type="EMBL" id="BTRK01000006">
    <property type="protein sequence ID" value="GMR61250.1"/>
    <property type="molecule type" value="Genomic_DNA"/>
</dbReference>
<feature type="region of interest" description="Disordered" evidence="1">
    <location>
        <begin position="138"/>
        <end position="210"/>
    </location>
</feature>
<name>A0AAN5DEK3_9BILA</name>
<accession>A0AAN5DEK3</accession>
<evidence type="ECO:0000313" key="4">
    <source>
        <dbReference type="Proteomes" id="UP001328107"/>
    </source>
</evidence>
<proteinExistence type="predicted"/>
<evidence type="ECO:0000313" key="2">
    <source>
        <dbReference type="EMBL" id="GMR61250.1"/>
    </source>
</evidence>
<comment type="caution">
    <text evidence="2">The sequence shown here is derived from an EMBL/GenBank/DDBJ whole genome shotgun (WGS) entry which is preliminary data.</text>
</comment>
<dbReference type="Proteomes" id="UP001328107">
    <property type="component" value="Unassembled WGS sequence"/>
</dbReference>
<keyword evidence="4" id="KW-1185">Reference proteome</keyword>
<evidence type="ECO:0000313" key="3">
    <source>
        <dbReference type="EMBL" id="GMR61252.1"/>
    </source>
</evidence>
<organism evidence="2 4">
    <name type="scientific">Pristionchus mayeri</name>
    <dbReference type="NCBI Taxonomy" id="1317129"/>
    <lineage>
        <taxon>Eukaryota</taxon>
        <taxon>Metazoa</taxon>
        <taxon>Ecdysozoa</taxon>
        <taxon>Nematoda</taxon>
        <taxon>Chromadorea</taxon>
        <taxon>Rhabditida</taxon>
        <taxon>Rhabditina</taxon>
        <taxon>Diplogasteromorpha</taxon>
        <taxon>Diplogasteroidea</taxon>
        <taxon>Neodiplogasteridae</taxon>
        <taxon>Pristionchus</taxon>
    </lineage>
</organism>
<reference evidence="2" key="2">
    <citation type="submission" date="2023-06" db="EMBL/GenBank/DDBJ databases">
        <title>Genome assembly of Pristionchus species.</title>
        <authorList>
            <person name="Yoshida K."/>
            <person name="Sommer R.J."/>
        </authorList>
    </citation>
    <scope>NUCLEOTIDE SEQUENCE</scope>
    <source>
        <strain evidence="2 4">RS5460</strain>
    </source>
</reference>
<feature type="compositionally biased region" description="Basic and acidic residues" evidence="1">
    <location>
        <begin position="157"/>
        <end position="169"/>
    </location>
</feature>
<reference evidence="4" key="1">
    <citation type="submission" date="2022-10" db="EMBL/GenBank/DDBJ databases">
        <title>Genome assembly of Pristionchus species.</title>
        <authorList>
            <person name="Yoshida K."/>
            <person name="Sommer R.J."/>
        </authorList>
    </citation>
    <scope>NUCLEOTIDE SEQUENCE [LARGE SCALE GENOMIC DNA]</scope>
    <source>
        <strain evidence="4">RS5460</strain>
    </source>
</reference>
<dbReference type="EMBL" id="BTRK01000006">
    <property type="protein sequence ID" value="GMR61252.1"/>
    <property type="molecule type" value="Genomic_DNA"/>
</dbReference>
<feature type="non-terminal residue" evidence="2">
    <location>
        <position position="1"/>
    </location>
</feature>
<gene>
    <name evidence="2" type="ORF">PMAYCL1PPCAC_31445</name>
    <name evidence="3" type="ORF">PMAYCL1PPCAC_31447</name>
</gene>